<gene>
    <name evidence="9" type="ORF">A3840_15295</name>
</gene>
<dbReference type="CDD" id="cd00082">
    <property type="entry name" value="HisKA"/>
    <property type="match status" value="1"/>
</dbReference>
<evidence type="ECO:0000313" key="9">
    <source>
        <dbReference type="EMBL" id="OAM74781.1"/>
    </source>
</evidence>
<dbReference type="InterPro" id="IPR004358">
    <property type="entry name" value="Sig_transdc_His_kin-like_C"/>
</dbReference>
<dbReference type="InterPro" id="IPR036097">
    <property type="entry name" value="HisK_dim/P_sf"/>
</dbReference>
<dbReference type="STRING" id="1770058.A3840_15295"/>
<evidence type="ECO:0000259" key="8">
    <source>
        <dbReference type="PROSITE" id="PS50883"/>
    </source>
</evidence>
<dbReference type="SMART" id="SM00388">
    <property type="entry name" value="HisKA"/>
    <property type="match status" value="1"/>
</dbReference>
<dbReference type="PROSITE" id="PS50109">
    <property type="entry name" value="HIS_KIN"/>
    <property type="match status" value="1"/>
</dbReference>
<dbReference type="SUPFAM" id="SSF52172">
    <property type="entry name" value="CheY-like"/>
    <property type="match status" value="2"/>
</dbReference>
<feature type="domain" description="Histidine kinase" evidence="5">
    <location>
        <begin position="263"/>
        <end position="485"/>
    </location>
</feature>
<comment type="caution">
    <text evidence="9">The sequence shown here is derived from an EMBL/GenBank/DDBJ whole genome shotgun (WGS) entry which is preliminary data.</text>
</comment>
<evidence type="ECO:0000259" key="5">
    <source>
        <dbReference type="PROSITE" id="PS50109"/>
    </source>
</evidence>
<keyword evidence="3 4" id="KW-0597">Phosphoprotein</keyword>
<dbReference type="CDD" id="cd18161">
    <property type="entry name" value="REC_hyHK_blue-like"/>
    <property type="match status" value="1"/>
</dbReference>
<feature type="domain" description="EAL" evidence="8">
    <location>
        <begin position="133"/>
        <end position="442"/>
    </location>
</feature>
<dbReference type="Gene3D" id="3.30.565.10">
    <property type="entry name" value="Histidine kinase-like ATPase, C-terminal domain"/>
    <property type="match status" value="1"/>
</dbReference>
<dbReference type="PROSITE" id="PS50113">
    <property type="entry name" value="PAC"/>
    <property type="match status" value="1"/>
</dbReference>
<dbReference type="Gene3D" id="3.20.20.450">
    <property type="entry name" value="EAL domain"/>
    <property type="match status" value="1"/>
</dbReference>
<dbReference type="InterPro" id="IPR011006">
    <property type="entry name" value="CheY-like_superfamily"/>
</dbReference>
<dbReference type="PANTHER" id="PTHR43065">
    <property type="entry name" value="SENSOR HISTIDINE KINASE"/>
    <property type="match status" value="1"/>
</dbReference>
<dbReference type="PROSITE" id="PS50110">
    <property type="entry name" value="RESPONSE_REGULATORY"/>
    <property type="match status" value="2"/>
</dbReference>
<evidence type="ECO:0000256" key="1">
    <source>
        <dbReference type="ARBA" id="ARBA00000085"/>
    </source>
</evidence>
<dbReference type="PANTHER" id="PTHR43065:SF49">
    <property type="entry name" value="HISTIDINE KINASE"/>
    <property type="match status" value="1"/>
</dbReference>
<accession>A0A178HPP0</accession>
<dbReference type="PROSITE" id="PS50883">
    <property type="entry name" value="EAL"/>
    <property type="match status" value="1"/>
</dbReference>
<dbReference type="InterPro" id="IPR001633">
    <property type="entry name" value="EAL_dom"/>
</dbReference>
<dbReference type="SMART" id="SM00448">
    <property type="entry name" value="REC"/>
    <property type="match status" value="2"/>
</dbReference>
<dbReference type="SMART" id="SM00052">
    <property type="entry name" value="EAL"/>
    <property type="match status" value="1"/>
</dbReference>
<comment type="catalytic activity">
    <reaction evidence="1">
        <text>ATP + protein L-histidine = ADP + protein N-phospho-L-histidine.</text>
        <dbReference type="EC" id="2.7.13.3"/>
    </reaction>
</comment>
<dbReference type="SMART" id="SM00387">
    <property type="entry name" value="HATPase_c"/>
    <property type="match status" value="1"/>
</dbReference>
<keyword evidence="10" id="KW-1185">Reference proteome</keyword>
<evidence type="ECO:0000313" key="10">
    <source>
        <dbReference type="Proteomes" id="UP000078389"/>
    </source>
</evidence>
<dbReference type="InterPro" id="IPR036890">
    <property type="entry name" value="HATPase_C_sf"/>
</dbReference>
<dbReference type="PRINTS" id="PR00344">
    <property type="entry name" value="BCTRLSENSOR"/>
</dbReference>
<dbReference type="AlphaFoldDB" id="A0A178HPP0"/>
<evidence type="ECO:0000259" key="6">
    <source>
        <dbReference type="PROSITE" id="PS50110"/>
    </source>
</evidence>
<evidence type="ECO:0000256" key="4">
    <source>
        <dbReference type="PROSITE-ProRule" id="PRU00169"/>
    </source>
</evidence>
<dbReference type="Pfam" id="PF00072">
    <property type="entry name" value="Response_reg"/>
    <property type="match status" value="2"/>
</dbReference>
<dbReference type="InterPro" id="IPR003594">
    <property type="entry name" value="HATPase_dom"/>
</dbReference>
<feature type="modified residue" description="4-aspartylphosphate" evidence="4">
    <location>
        <position position="49"/>
    </location>
</feature>
<dbReference type="SUPFAM" id="SSF55874">
    <property type="entry name" value="ATPase domain of HSP90 chaperone/DNA topoisomerase II/histidine kinase"/>
    <property type="match status" value="1"/>
</dbReference>
<dbReference type="InterPro" id="IPR035965">
    <property type="entry name" value="PAS-like_dom_sf"/>
</dbReference>
<dbReference type="Pfam" id="PF02518">
    <property type="entry name" value="HATPase_c"/>
    <property type="match status" value="1"/>
</dbReference>
<dbReference type="Proteomes" id="UP000078389">
    <property type="component" value="Unassembled WGS sequence"/>
</dbReference>
<reference evidence="9 10" key="1">
    <citation type="submission" date="2016-03" db="EMBL/GenBank/DDBJ databases">
        <title>Genome sequencing of Devosia sp. S37.</title>
        <authorList>
            <person name="Mohd Nor M."/>
        </authorList>
    </citation>
    <scope>NUCLEOTIDE SEQUENCE [LARGE SCALE GENOMIC DNA]</scope>
    <source>
        <strain evidence="9 10">S37</strain>
    </source>
</reference>
<dbReference type="InterPro" id="IPR000700">
    <property type="entry name" value="PAS-assoc_C"/>
</dbReference>
<dbReference type="SUPFAM" id="SSF47384">
    <property type="entry name" value="Homodimeric domain of signal transducing histidine kinase"/>
    <property type="match status" value="1"/>
</dbReference>
<feature type="modified residue" description="4-aspartylphosphate" evidence="4">
    <location>
        <position position="556"/>
    </location>
</feature>
<evidence type="ECO:0000256" key="3">
    <source>
        <dbReference type="ARBA" id="ARBA00022553"/>
    </source>
</evidence>
<evidence type="ECO:0000259" key="7">
    <source>
        <dbReference type="PROSITE" id="PS50113"/>
    </source>
</evidence>
<sequence length="623" mass="66991">MLILDDDPLVGETVRMMAASIGAESAYCRTTNEFFTQVSEWGSSHILLDLVMPRIDGVEVIQRLAEMGCQATLIIVSGVDRRVLDAAQRSAKQHELPIAGALSKPFSRSALSTLLETGNATPKLRLVMPSPNSTPSSQDLARALSEGEIGPVFQPKVRCSDGGLIGYEALARWTRGDTLVCGPDIFVPLAEQTGQAARLSEYRFLHHDGYALSIIDRGSVIRDESGRAVRMVGSMLDVTPRRELEGRLRQAQKLEAMGQLTGGVAHDFNNLLTVILGSAELLCDALERGTQPHLLAEMISTAAQRGAELTSRLLAFGRKQPLQPRLLDLGDLIAGMEAMLVRTLGEHIDVQVSRPDDLWAVEIDPALLESAVLNLAINARDAMGDGGSLTISMANTTFDTIQAVAADVAPGQYVVLTVSDTGHGIAPDLLSKVFEPFFTTKEIGKGSGLGLSMVYGFVKQSGGHIRLRSELGHGTSISLYFRKSMQVLTASPEDSARRAPEGGSELILLVEDDAMVRRHVSGLLGGLGYRVLEATAATPAMELLAANPDVTLLFTDIVMPGGVNGADLAKMAQGLRPDRKVLFTSGYTENAIEYDGRVDPGIELLGKPYSRDRLATSLRKVLR</sequence>
<dbReference type="InterPro" id="IPR001610">
    <property type="entry name" value="PAC"/>
</dbReference>
<dbReference type="Pfam" id="PF00512">
    <property type="entry name" value="HisKA"/>
    <property type="match status" value="1"/>
</dbReference>
<feature type="domain" description="PAC" evidence="7">
    <location>
        <begin position="198"/>
        <end position="250"/>
    </location>
</feature>
<dbReference type="Gene3D" id="3.40.50.2300">
    <property type="match status" value="2"/>
</dbReference>
<protein>
    <recommendedName>
        <fullName evidence="2">histidine kinase</fullName>
        <ecNumber evidence="2">2.7.13.3</ecNumber>
    </recommendedName>
</protein>
<dbReference type="SMART" id="SM00086">
    <property type="entry name" value="PAC"/>
    <property type="match status" value="1"/>
</dbReference>
<dbReference type="InterPro" id="IPR001789">
    <property type="entry name" value="Sig_transdc_resp-reg_receiver"/>
</dbReference>
<dbReference type="EC" id="2.7.13.3" evidence="2"/>
<feature type="domain" description="Response regulatory" evidence="6">
    <location>
        <begin position="1"/>
        <end position="119"/>
    </location>
</feature>
<organism evidence="9 10">
    <name type="scientific">Devosia elaeis</name>
    <dbReference type="NCBI Taxonomy" id="1770058"/>
    <lineage>
        <taxon>Bacteria</taxon>
        <taxon>Pseudomonadati</taxon>
        <taxon>Pseudomonadota</taxon>
        <taxon>Alphaproteobacteria</taxon>
        <taxon>Hyphomicrobiales</taxon>
        <taxon>Devosiaceae</taxon>
        <taxon>Devosia</taxon>
    </lineage>
</organism>
<dbReference type="SUPFAM" id="SSF141868">
    <property type="entry name" value="EAL domain-like"/>
    <property type="match status" value="1"/>
</dbReference>
<dbReference type="Gene3D" id="1.10.287.130">
    <property type="match status" value="1"/>
</dbReference>
<name>A0A178HPP0_9HYPH</name>
<dbReference type="InterPro" id="IPR003661">
    <property type="entry name" value="HisK_dim/P_dom"/>
</dbReference>
<dbReference type="InterPro" id="IPR035919">
    <property type="entry name" value="EAL_sf"/>
</dbReference>
<dbReference type="EMBL" id="LVVY01000118">
    <property type="protein sequence ID" value="OAM74781.1"/>
    <property type="molecule type" value="Genomic_DNA"/>
</dbReference>
<dbReference type="GO" id="GO:0000155">
    <property type="term" value="F:phosphorelay sensor kinase activity"/>
    <property type="evidence" value="ECO:0007669"/>
    <property type="project" value="InterPro"/>
</dbReference>
<evidence type="ECO:0000256" key="2">
    <source>
        <dbReference type="ARBA" id="ARBA00012438"/>
    </source>
</evidence>
<proteinExistence type="predicted"/>
<dbReference type="InterPro" id="IPR005467">
    <property type="entry name" value="His_kinase_dom"/>
</dbReference>
<dbReference type="Gene3D" id="2.10.70.100">
    <property type="match status" value="1"/>
</dbReference>
<feature type="domain" description="Response regulatory" evidence="6">
    <location>
        <begin position="506"/>
        <end position="622"/>
    </location>
</feature>
<dbReference type="Pfam" id="PF00563">
    <property type="entry name" value="EAL"/>
    <property type="match status" value="1"/>
</dbReference>
<dbReference type="SUPFAM" id="SSF55785">
    <property type="entry name" value="PYP-like sensor domain (PAS domain)"/>
    <property type="match status" value="1"/>
</dbReference>